<feature type="compositionally biased region" description="Basic residues" evidence="1">
    <location>
        <begin position="1"/>
        <end position="10"/>
    </location>
</feature>
<feature type="non-terminal residue" evidence="2">
    <location>
        <position position="183"/>
    </location>
</feature>
<feature type="region of interest" description="Disordered" evidence="1">
    <location>
        <begin position="1"/>
        <end position="30"/>
    </location>
</feature>
<feature type="non-terminal residue" evidence="2">
    <location>
        <position position="1"/>
    </location>
</feature>
<keyword evidence="3" id="KW-1185">Reference proteome</keyword>
<organism evidence="2 3">
    <name type="scientific">Didymella exigua CBS 183.55</name>
    <dbReference type="NCBI Taxonomy" id="1150837"/>
    <lineage>
        <taxon>Eukaryota</taxon>
        <taxon>Fungi</taxon>
        <taxon>Dikarya</taxon>
        <taxon>Ascomycota</taxon>
        <taxon>Pezizomycotina</taxon>
        <taxon>Dothideomycetes</taxon>
        <taxon>Pleosporomycetidae</taxon>
        <taxon>Pleosporales</taxon>
        <taxon>Pleosporineae</taxon>
        <taxon>Didymellaceae</taxon>
        <taxon>Didymella</taxon>
    </lineage>
</organism>
<protein>
    <submittedName>
        <fullName evidence="2">Uncharacterized protein</fullName>
    </submittedName>
</protein>
<evidence type="ECO:0000313" key="2">
    <source>
        <dbReference type="EMBL" id="KAF1927195.1"/>
    </source>
</evidence>
<reference evidence="2" key="1">
    <citation type="journal article" date="2020" name="Stud. Mycol.">
        <title>101 Dothideomycetes genomes: a test case for predicting lifestyles and emergence of pathogens.</title>
        <authorList>
            <person name="Haridas S."/>
            <person name="Albert R."/>
            <person name="Binder M."/>
            <person name="Bloem J."/>
            <person name="Labutti K."/>
            <person name="Salamov A."/>
            <person name="Andreopoulos B."/>
            <person name="Baker S."/>
            <person name="Barry K."/>
            <person name="Bills G."/>
            <person name="Bluhm B."/>
            <person name="Cannon C."/>
            <person name="Castanera R."/>
            <person name="Culley D."/>
            <person name="Daum C."/>
            <person name="Ezra D."/>
            <person name="Gonzalez J."/>
            <person name="Henrissat B."/>
            <person name="Kuo A."/>
            <person name="Liang C."/>
            <person name="Lipzen A."/>
            <person name="Lutzoni F."/>
            <person name="Magnuson J."/>
            <person name="Mondo S."/>
            <person name="Nolan M."/>
            <person name="Ohm R."/>
            <person name="Pangilinan J."/>
            <person name="Park H.-J."/>
            <person name="Ramirez L."/>
            <person name="Alfaro M."/>
            <person name="Sun H."/>
            <person name="Tritt A."/>
            <person name="Yoshinaga Y."/>
            <person name="Zwiers L.-H."/>
            <person name="Turgeon B."/>
            <person name="Goodwin S."/>
            <person name="Spatafora J."/>
            <person name="Crous P."/>
            <person name="Grigoriev I."/>
        </authorList>
    </citation>
    <scope>NUCLEOTIDE SEQUENCE</scope>
    <source>
        <strain evidence="2">CBS 183.55</strain>
    </source>
</reference>
<gene>
    <name evidence="2" type="ORF">M421DRAFT_36928</name>
</gene>
<accession>A0A6A5RFX5</accession>
<name>A0A6A5RFX5_9PLEO</name>
<dbReference type="AlphaFoldDB" id="A0A6A5RFX5"/>
<dbReference type="Proteomes" id="UP000800082">
    <property type="component" value="Unassembled WGS sequence"/>
</dbReference>
<dbReference type="OrthoDB" id="3786670at2759"/>
<proteinExistence type="predicted"/>
<evidence type="ECO:0000256" key="1">
    <source>
        <dbReference type="SAM" id="MobiDB-lite"/>
    </source>
</evidence>
<dbReference type="GeneID" id="54347387"/>
<dbReference type="EMBL" id="ML978973">
    <property type="protein sequence ID" value="KAF1927195.1"/>
    <property type="molecule type" value="Genomic_DNA"/>
</dbReference>
<sequence>KPAHTHRRNRSVNLPVRPLPSRPESIQHTQFQPPAPQITVQAALELQYKYRHIFIGTASLYDFLKTLETSSLGLTTKLAVMKSYLSLASKEQFLCRQNSSSPEDWDLVTRITPKISDFTPFTLARVQLGSVSLQKFVDRIPFDMYDKVPTATIVEAFKNASLMDAEEDGDTENRAHAFRSWLL</sequence>
<evidence type="ECO:0000313" key="3">
    <source>
        <dbReference type="Proteomes" id="UP000800082"/>
    </source>
</evidence>
<dbReference type="RefSeq" id="XP_033447447.1">
    <property type="nucleotide sequence ID" value="XM_033589739.1"/>
</dbReference>